<proteinExistence type="predicted"/>
<keyword evidence="3" id="KW-1185">Reference proteome</keyword>
<dbReference type="EMBL" id="QKWP01000077">
    <property type="protein sequence ID" value="RIB28104.1"/>
    <property type="molecule type" value="Genomic_DNA"/>
</dbReference>
<dbReference type="Proteomes" id="UP000266673">
    <property type="component" value="Unassembled WGS sequence"/>
</dbReference>
<feature type="region of interest" description="Disordered" evidence="1">
    <location>
        <begin position="101"/>
        <end position="123"/>
    </location>
</feature>
<accession>A0A397W029</accession>
<name>A0A397W029_9GLOM</name>
<organism evidence="2 3">
    <name type="scientific">Gigaspora rosea</name>
    <dbReference type="NCBI Taxonomy" id="44941"/>
    <lineage>
        <taxon>Eukaryota</taxon>
        <taxon>Fungi</taxon>
        <taxon>Fungi incertae sedis</taxon>
        <taxon>Mucoromycota</taxon>
        <taxon>Glomeromycotina</taxon>
        <taxon>Glomeromycetes</taxon>
        <taxon>Diversisporales</taxon>
        <taxon>Gigasporaceae</taxon>
        <taxon>Gigaspora</taxon>
    </lineage>
</organism>
<comment type="caution">
    <text evidence="2">The sequence shown here is derived from an EMBL/GenBank/DDBJ whole genome shotgun (WGS) entry which is preliminary data.</text>
</comment>
<evidence type="ECO:0000313" key="3">
    <source>
        <dbReference type="Proteomes" id="UP000266673"/>
    </source>
</evidence>
<evidence type="ECO:0000313" key="2">
    <source>
        <dbReference type="EMBL" id="RIB28104.1"/>
    </source>
</evidence>
<sequence>MNKAEENRTHKELTKKLPKLTKNLLENLLETMKNPPKINERTHDKLTEELAKETKKWQTICRKTPPKITNLLKNLLEDPLKCEESKKQICEDIPKYKELKKPTKLLKNQPKNGKQLAKRTCQK</sequence>
<dbReference type="AlphaFoldDB" id="A0A397W029"/>
<evidence type="ECO:0000256" key="1">
    <source>
        <dbReference type="SAM" id="MobiDB-lite"/>
    </source>
</evidence>
<gene>
    <name evidence="2" type="ORF">C2G38_2158874</name>
</gene>
<reference evidence="2 3" key="1">
    <citation type="submission" date="2018-06" db="EMBL/GenBank/DDBJ databases">
        <title>Comparative genomics reveals the genomic features of Rhizophagus irregularis, R. cerebriforme, R. diaphanum and Gigaspora rosea, and their symbiotic lifestyle signature.</title>
        <authorList>
            <person name="Morin E."/>
            <person name="San Clemente H."/>
            <person name="Chen E.C.H."/>
            <person name="De La Providencia I."/>
            <person name="Hainaut M."/>
            <person name="Kuo A."/>
            <person name="Kohler A."/>
            <person name="Murat C."/>
            <person name="Tang N."/>
            <person name="Roy S."/>
            <person name="Loubradou J."/>
            <person name="Henrissat B."/>
            <person name="Grigoriev I.V."/>
            <person name="Corradi N."/>
            <person name="Roux C."/>
            <person name="Martin F.M."/>
        </authorList>
    </citation>
    <scope>NUCLEOTIDE SEQUENCE [LARGE SCALE GENOMIC DNA]</scope>
    <source>
        <strain evidence="2 3">DAOM 194757</strain>
    </source>
</reference>
<protein>
    <submittedName>
        <fullName evidence="2">Uncharacterized protein</fullName>
    </submittedName>
</protein>